<dbReference type="EMBL" id="KK784924">
    <property type="protein sequence ID" value="KDO61644.1"/>
    <property type="molecule type" value="Genomic_DNA"/>
</dbReference>
<feature type="non-terminal residue" evidence="1">
    <location>
        <position position="1"/>
    </location>
</feature>
<accession>A0A067F2N5</accession>
<evidence type="ECO:0000313" key="2">
    <source>
        <dbReference type="Proteomes" id="UP000027120"/>
    </source>
</evidence>
<dbReference type="AlphaFoldDB" id="A0A067F2N5"/>
<keyword evidence="2" id="KW-1185">Reference proteome</keyword>
<protein>
    <submittedName>
        <fullName evidence="1">Uncharacterized protein</fullName>
    </submittedName>
</protein>
<sequence length="53" mass="5961">AGHVCWDDNDIIHGKPTGAIRVSFGYMSTFEDAKVNRCSSFDFVNFSQFLNSK</sequence>
<gene>
    <name evidence="1" type="ORF">CISIN_1g0105381mg</name>
</gene>
<evidence type="ECO:0000313" key="1">
    <source>
        <dbReference type="EMBL" id="KDO61644.1"/>
    </source>
</evidence>
<proteinExistence type="predicted"/>
<dbReference type="Proteomes" id="UP000027120">
    <property type="component" value="Unassembled WGS sequence"/>
</dbReference>
<name>A0A067F2N5_CITSI</name>
<reference evidence="1 2" key="1">
    <citation type="submission" date="2014-04" db="EMBL/GenBank/DDBJ databases">
        <authorList>
            <consortium name="International Citrus Genome Consortium"/>
            <person name="Gmitter F."/>
            <person name="Chen C."/>
            <person name="Farmerie W."/>
            <person name="Harkins T."/>
            <person name="Desany B."/>
            <person name="Mohiuddin M."/>
            <person name="Kodira C."/>
            <person name="Borodovsky M."/>
            <person name="Lomsadze A."/>
            <person name="Burns P."/>
            <person name="Jenkins J."/>
            <person name="Prochnik S."/>
            <person name="Shu S."/>
            <person name="Chapman J."/>
            <person name="Pitluck S."/>
            <person name="Schmutz J."/>
            <person name="Rokhsar D."/>
        </authorList>
    </citation>
    <scope>NUCLEOTIDE SEQUENCE</scope>
</reference>
<organism evidence="1 2">
    <name type="scientific">Citrus sinensis</name>
    <name type="common">Sweet orange</name>
    <name type="synonym">Citrus aurantium var. sinensis</name>
    <dbReference type="NCBI Taxonomy" id="2711"/>
    <lineage>
        <taxon>Eukaryota</taxon>
        <taxon>Viridiplantae</taxon>
        <taxon>Streptophyta</taxon>
        <taxon>Embryophyta</taxon>
        <taxon>Tracheophyta</taxon>
        <taxon>Spermatophyta</taxon>
        <taxon>Magnoliopsida</taxon>
        <taxon>eudicotyledons</taxon>
        <taxon>Gunneridae</taxon>
        <taxon>Pentapetalae</taxon>
        <taxon>rosids</taxon>
        <taxon>malvids</taxon>
        <taxon>Sapindales</taxon>
        <taxon>Rutaceae</taxon>
        <taxon>Aurantioideae</taxon>
        <taxon>Citrus</taxon>
    </lineage>
</organism>
<dbReference type="STRING" id="2711.A0A067F2N5"/>